<dbReference type="Proteomes" id="UP001283341">
    <property type="component" value="Unassembled WGS sequence"/>
</dbReference>
<protein>
    <submittedName>
        <fullName evidence="2">Uncharacterized protein</fullName>
    </submittedName>
</protein>
<dbReference type="InterPro" id="IPR028000">
    <property type="entry name" value="Pma1"/>
</dbReference>
<sequence>MCDNLRGANAPFCSPRENTQVQVGRAVDVTWDPKFFNRSATPEIFILAEFGPTGSEDDDTVVGGLAGFTSDPVDARSGKFTWTILDQYLDPQTRDGRGAVRARNARIFISEPMEDIDDTVSPNPEIIQQRIPGPRVQIVARDNGLLEVGAGGPNPLSIALPVGLGVFVLLIIAVFFVVRRWKRGRRDRMVPARVVGGGGVSGGGGAGGFFSRKGYGIGKSWGQRTRGGDDVEIIHSTHMNATQGGVRMNMMADGGNVFRDEVRRQDRARF</sequence>
<evidence type="ECO:0000256" key="1">
    <source>
        <dbReference type="SAM" id="Phobius"/>
    </source>
</evidence>
<evidence type="ECO:0000313" key="2">
    <source>
        <dbReference type="EMBL" id="KAK3318200.1"/>
    </source>
</evidence>
<reference evidence="2" key="2">
    <citation type="submission" date="2023-06" db="EMBL/GenBank/DDBJ databases">
        <authorList>
            <consortium name="Lawrence Berkeley National Laboratory"/>
            <person name="Haridas S."/>
            <person name="Hensen N."/>
            <person name="Bonometti L."/>
            <person name="Westerberg I."/>
            <person name="Brannstrom I.O."/>
            <person name="Guillou S."/>
            <person name="Cros-Aarteil S."/>
            <person name="Calhoun S."/>
            <person name="Kuo A."/>
            <person name="Mondo S."/>
            <person name="Pangilinan J."/>
            <person name="Riley R."/>
            <person name="Labutti K."/>
            <person name="Andreopoulos B."/>
            <person name="Lipzen A."/>
            <person name="Chen C."/>
            <person name="Yanf M."/>
            <person name="Daum C."/>
            <person name="Ng V."/>
            <person name="Clum A."/>
            <person name="Steindorff A."/>
            <person name="Ohm R."/>
            <person name="Martin F."/>
            <person name="Silar P."/>
            <person name="Natvig D."/>
            <person name="Lalanne C."/>
            <person name="Gautier V."/>
            <person name="Ament-Velasquez S.L."/>
            <person name="Kruys A."/>
            <person name="Hutchinson M.I."/>
            <person name="Powell A.J."/>
            <person name="Barry K."/>
            <person name="Miller A.N."/>
            <person name="Grigoriev I.V."/>
            <person name="Debuchy R."/>
            <person name="Gladieux P."/>
            <person name="Thoren M.H."/>
            <person name="Johannesson H."/>
        </authorList>
    </citation>
    <scope>NUCLEOTIDE SEQUENCE</scope>
    <source>
        <strain evidence="2">CBS 118394</strain>
    </source>
</reference>
<organism evidence="2 3">
    <name type="scientific">Apodospora peruviana</name>
    <dbReference type="NCBI Taxonomy" id="516989"/>
    <lineage>
        <taxon>Eukaryota</taxon>
        <taxon>Fungi</taxon>
        <taxon>Dikarya</taxon>
        <taxon>Ascomycota</taxon>
        <taxon>Pezizomycotina</taxon>
        <taxon>Sordariomycetes</taxon>
        <taxon>Sordariomycetidae</taxon>
        <taxon>Sordariales</taxon>
        <taxon>Lasiosphaeriaceae</taxon>
        <taxon>Apodospora</taxon>
    </lineage>
</organism>
<proteinExistence type="predicted"/>
<evidence type="ECO:0000313" key="3">
    <source>
        <dbReference type="Proteomes" id="UP001283341"/>
    </source>
</evidence>
<accession>A0AAE0M3Y8</accession>
<dbReference type="EMBL" id="JAUEDM010000004">
    <property type="protein sequence ID" value="KAK3318200.1"/>
    <property type="molecule type" value="Genomic_DNA"/>
</dbReference>
<keyword evidence="3" id="KW-1185">Reference proteome</keyword>
<gene>
    <name evidence="2" type="ORF">B0H66DRAFT_556464</name>
</gene>
<keyword evidence="1" id="KW-0472">Membrane</keyword>
<name>A0AAE0M3Y8_9PEZI</name>
<dbReference type="Pfam" id="PF14610">
    <property type="entry name" value="Psg1"/>
    <property type="match status" value="1"/>
</dbReference>
<reference evidence="2" key="1">
    <citation type="journal article" date="2023" name="Mol. Phylogenet. Evol.">
        <title>Genome-scale phylogeny and comparative genomics of the fungal order Sordariales.</title>
        <authorList>
            <person name="Hensen N."/>
            <person name="Bonometti L."/>
            <person name="Westerberg I."/>
            <person name="Brannstrom I.O."/>
            <person name="Guillou S."/>
            <person name="Cros-Aarteil S."/>
            <person name="Calhoun S."/>
            <person name="Haridas S."/>
            <person name="Kuo A."/>
            <person name="Mondo S."/>
            <person name="Pangilinan J."/>
            <person name="Riley R."/>
            <person name="LaButti K."/>
            <person name="Andreopoulos B."/>
            <person name="Lipzen A."/>
            <person name="Chen C."/>
            <person name="Yan M."/>
            <person name="Daum C."/>
            <person name="Ng V."/>
            <person name="Clum A."/>
            <person name="Steindorff A."/>
            <person name="Ohm R.A."/>
            <person name="Martin F."/>
            <person name="Silar P."/>
            <person name="Natvig D.O."/>
            <person name="Lalanne C."/>
            <person name="Gautier V."/>
            <person name="Ament-Velasquez S.L."/>
            <person name="Kruys A."/>
            <person name="Hutchinson M.I."/>
            <person name="Powell A.J."/>
            <person name="Barry K."/>
            <person name="Miller A.N."/>
            <person name="Grigoriev I.V."/>
            <person name="Debuchy R."/>
            <person name="Gladieux P."/>
            <person name="Hiltunen Thoren M."/>
            <person name="Johannesson H."/>
        </authorList>
    </citation>
    <scope>NUCLEOTIDE SEQUENCE</scope>
    <source>
        <strain evidence="2">CBS 118394</strain>
    </source>
</reference>
<keyword evidence="1" id="KW-0812">Transmembrane</keyword>
<comment type="caution">
    <text evidence="2">The sequence shown here is derived from an EMBL/GenBank/DDBJ whole genome shotgun (WGS) entry which is preliminary data.</text>
</comment>
<dbReference type="AlphaFoldDB" id="A0AAE0M3Y8"/>
<feature type="transmembrane region" description="Helical" evidence="1">
    <location>
        <begin position="158"/>
        <end position="178"/>
    </location>
</feature>
<keyword evidence="1" id="KW-1133">Transmembrane helix</keyword>